<feature type="non-terminal residue" evidence="3">
    <location>
        <position position="303"/>
    </location>
</feature>
<dbReference type="AlphaFoldDB" id="A0A9D1XC95"/>
<dbReference type="Pfam" id="PF01969">
    <property type="entry name" value="Ni_insertion"/>
    <property type="match status" value="1"/>
</dbReference>
<protein>
    <submittedName>
        <fullName evidence="3">LarC family nickel insertion protein</fullName>
    </submittedName>
</protein>
<reference evidence="3" key="1">
    <citation type="journal article" date="2021" name="PeerJ">
        <title>Extensive microbial diversity within the chicken gut microbiome revealed by metagenomics and culture.</title>
        <authorList>
            <person name="Gilroy R."/>
            <person name="Ravi A."/>
            <person name="Getino M."/>
            <person name="Pursley I."/>
            <person name="Horton D.L."/>
            <person name="Alikhan N.F."/>
            <person name="Baker D."/>
            <person name="Gharbi K."/>
            <person name="Hall N."/>
            <person name="Watson M."/>
            <person name="Adriaenssens E.M."/>
            <person name="Foster-Nyarko E."/>
            <person name="Jarju S."/>
            <person name="Secka A."/>
            <person name="Antonio M."/>
            <person name="Oren A."/>
            <person name="Chaudhuri R.R."/>
            <person name="La Ragione R."/>
            <person name="Hildebrand F."/>
            <person name="Pallen M.J."/>
        </authorList>
    </citation>
    <scope>NUCLEOTIDE SEQUENCE</scope>
    <source>
        <strain evidence="3">CHK183-1962</strain>
    </source>
</reference>
<dbReference type="EMBL" id="DXEK01000049">
    <property type="protein sequence ID" value="HIX76560.1"/>
    <property type="molecule type" value="Genomic_DNA"/>
</dbReference>
<evidence type="ECO:0000256" key="2">
    <source>
        <dbReference type="SAM" id="MobiDB-lite"/>
    </source>
</evidence>
<feature type="compositionally biased region" description="Basic residues" evidence="2">
    <location>
        <begin position="146"/>
        <end position="158"/>
    </location>
</feature>
<dbReference type="PANTHER" id="PTHR36566:SF1">
    <property type="entry name" value="PYRIDINIUM-3,5-BISTHIOCARBOXYLIC ACID MONONUCLEOTIDE NICKEL INSERTION PROTEIN"/>
    <property type="match status" value="1"/>
</dbReference>
<comment type="caution">
    <text evidence="3">The sequence shown here is derived from an EMBL/GenBank/DDBJ whole genome shotgun (WGS) entry which is preliminary data.</text>
</comment>
<dbReference type="InterPro" id="IPR002822">
    <property type="entry name" value="Ni_insertion"/>
</dbReference>
<dbReference type="Proteomes" id="UP000886890">
    <property type="component" value="Unassembled WGS sequence"/>
</dbReference>
<reference evidence="3" key="2">
    <citation type="submission" date="2021-04" db="EMBL/GenBank/DDBJ databases">
        <authorList>
            <person name="Gilroy R."/>
        </authorList>
    </citation>
    <scope>NUCLEOTIDE SEQUENCE</scope>
    <source>
        <strain evidence="3">CHK183-1962</strain>
    </source>
</reference>
<feature type="region of interest" description="Disordered" evidence="2">
    <location>
        <begin position="66"/>
        <end position="160"/>
    </location>
</feature>
<evidence type="ECO:0000313" key="4">
    <source>
        <dbReference type="Proteomes" id="UP000886890"/>
    </source>
</evidence>
<keyword evidence="1" id="KW-0533">Nickel</keyword>
<evidence type="ECO:0000256" key="1">
    <source>
        <dbReference type="ARBA" id="ARBA00022596"/>
    </source>
</evidence>
<name>A0A9D1XC95_9FIRM</name>
<proteinExistence type="predicted"/>
<gene>
    <name evidence="3" type="ORF">H9734_03035</name>
</gene>
<accession>A0A9D1XC95</accession>
<evidence type="ECO:0000313" key="3">
    <source>
        <dbReference type="EMBL" id="HIX76560.1"/>
    </source>
</evidence>
<organism evidence="3 4">
    <name type="scientific">Candidatus Fusicatenibacter merdavium</name>
    <dbReference type="NCBI Taxonomy" id="2838600"/>
    <lineage>
        <taxon>Bacteria</taxon>
        <taxon>Bacillati</taxon>
        <taxon>Bacillota</taxon>
        <taxon>Clostridia</taxon>
        <taxon>Lachnospirales</taxon>
        <taxon>Lachnospiraceae</taxon>
        <taxon>Fusicatenibacter</taxon>
    </lineage>
</organism>
<feature type="compositionally biased region" description="Polar residues" evidence="2">
    <location>
        <begin position="74"/>
        <end position="84"/>
    </location>
</feature>
<feature type="compositionally biased region" description="Basic and acidic residues" evidence="2">
    <location>
        <begin position="112"/>
        <end position="145"/>
    </location>
</feature>
<dbReference type="PANTHER" id="PTHR36566">
    <property type="entry name" value="NICKEL INSERTION PROTEIN-RELATED"/>
    <property type="match status" value="1"/>
</dbReference>
<sequence length="303" mass="32605">MKILYLECNMGAAGDMLMGALADLLPDRQAFADRLNNLGIPGVHVDLQKAVKCGIVGTHAEVTVNGAEEESLELPSQTSATVSGSAEEHHHHVHHHPDAALSQGDAQTHSHTHIDHENGDHEHSEDPENSAHIHAHAESSEESAHVHSHSGHTHHSHEHHGMTEIAHLIEHLEIPEQVKEDVKNIYSIIAEAEASVHGRPVSEIHFHEVGTADALADITGCALLMREIGAGKIVTSPVNVGYGQVGCAHGILPVPAPATARILEGIPCYAGPIEGELCTPTGAAILKYYTDEYRRLPQMIIRQ</sequence>